<sequence length="50" mass="5604">MITGDQTSLQSVFCPTSDFTCGVTMFIILSKEKKNLVKKTKTTTKKTILF</sequence>
<gene>
    <name evidence="1" type="ORF">rCG_23986</name>
</gene>
<accession>A6JWI8</accession>
<evidence type="ECO:0000313" key="2">
    <source>
        <dbReference type="Proteomes" id="UP000234681"/>
    </source>
</evidence>
<evidence type="ECO:0000313" key="1">
    <source>
        <dbReference type="EMBL" id="EDL75596.1"/>
    </source>
</evidence>
<organism evidence="1 2">
    <name type="scientific">Rattus norvegicus</name>
    <name type="common">Rat</name>
    <dbReference type="NCBI Taxonomy" id="10116"/>
    <lineage>
        <taxon>Eukaryota</taxon>
        <taxon>Metazoa</taxon>
        <taxon>Chordata</taxon>
        <taxon>Craniata</taxon>
        <taxon>Vertebrata</taxon>
        <taxon>Euteleostomi</taxon>
        <taxon>Mammalia</taxon>
        <taxon>Eutheria</taxon>
        <taxon>Euarchontoglires</taxon>
        <taxon>Glires</taxon>
        <taxon>Rodentia</taxon>
        <taxon>Myomorpha</taxon>
        <taxon>Muroidea</taxon>
        <taxon>Muridae</taxon>
        <taxon>Murinae</taxon>
        <taxon>Rattus</taxon>
    </lineage>
</organism>
<proteinExistence type="predicted"/>
<dbReference type="AlphaFoldDB" id="A6JWI8"/>
<name>A6JWI8_RAT</name>
<dbReference type="EMBL" id="CH474004">
    <property type="protein sequence ID" value="EDL75596.1"/>
    <property type="molecule type" value="Genomic_DNA"/>
</dbReference>
<protein>
    <submittedName>
        <fullName evidence="1">RCG23986, isoform CRA_e</fullName>
    </submittedName>
</protein>
<reference evidence="2" key="1">
    <citation type="submission" date="2005-09" db="EMBL/GenBank/DDBJ databases">
        <authorList>
            <person name="Mural R.J."/>
            <person name="Li P.W."/>
            <person name="Adams M.D."/>
            <person name="Amanatides P.G."/>
            <person name="Baden-Tillson H."/>
            <person name="Barnstead M."/>
            <person name="Chin S.H."/>
            <person name="Dew I."/>
            <person name="Evans C.A."/>
            <person name="Ferriera S."/>
            <person name="Flanigan M."/>
            <person name="Fosler C."/>
            <person name="Glodek A."/>
            <person name="Gu Z."/>
            <person name="Holt R.A."/>
            <person name="Jennings D."/>
            <person name="Kraft C.L."/>
            <person name="Lu F."/>
            <person name="Nguyen T."/>
            <person name="Nusskern D.R."/>
            <person name="Pfannkoch C.M."/>
            <person name="Sitter C."/>
            <person name="Sutton G.G."/>
            <person name="Venter J.C."/>
            <person name="Wang Z."/>
            <person name="Woodage T."/>
            <person name="Zheng X.H."/>
            <person name="Zhong F."/>
        </authorList>
    </citation>
    <scope>NUCLEOTIDE SEQUENCE [LARGE SCALE GENOMIC DNA]</scope>
    <source>
        <strain>BN</strain>
        <strain evidence="2">Sprague-Dawley</strain>
    </source>
</reference>
<dbReference type="Proteomes" id="UP000234681">
    <property type="component" value="Chromosome 9"/>
</dbReference>